<proteinExistence type="predicted"/>
<dbReference type="InterPro" id="IPR013784">
    <property type="entry name" value="Carb-bd-like_fold"/>
</dbReference>
<gene>
    <name evidence="3" type="ORF">F1737_02020</name>
</gene>
<evidence type="ECO:0000256" key="1">
    <source>
        <dbReference type="SAM" id="Phobius"/>
    </source>
</evidence>
<name>A0AA97FC77_9EURY</name>
<feature type="domain" description="PEGA" evidence="2">
    <location>
        <begin position="190"/>
        <end position="256"/>
    </location>
</feature>
<dbReference type="SUPFAM" id="SSF49452">
    <property type="entry name" value="Starch-binding domain-like"/>
    <property type="match status" value="1"/>
</dbReference>
<reference evidence="3 4" key="1">
    <citation type="submission" date="2019-09" db="EMBL/GenBank/DDBJ databases">
        <title>The complete genome of Methanoplanus sp. FWC-SCC4.</title>
        <authorList>
            <person name="Chen S.-C."/>
            <person name="Zhou Y.-Z."/>
            <person name="Lai M.-C."/>
        </authorList>
    </citation>
    <scope>NUCLEOTIDE SEQUENCE [LARGE SCALE GENOMIC DNA]</scope>
    <source>
        <strain evidence="3 4">FWC-SCC4</strain>
    </source>
</reference>
<accession>A0AA97FC77</accession>
<keyword evidence="1" id="KW-0812">Transmembrane</keyword>
<dbReference type="GeneID" id="85228907"/>
<feature type="domain" description="PEGA" evidence="2">
    <location>
        <begin position="343"/>
        <end position="410"/>
    </location>
</feature>
<dbReference type="PANTHER" id="PTHR36194:SF1">
    <property type="entry name" value="S-LAYER-LIKE PROTEIN"/>
    <property type="match status" value="1"/>
</dbReference>
<feature type="domain" description="PEGA" evidence="2">
    <location>
        <begin position="118"/>
        <end position="185"/>
    </location>
</feature>
<dbReference type="GO" id="GO:0030246">
    <property type="term" value="F:carbohydrate binding"/>
    <property type="evidence" value="ECO:0007669"/>
    <property type="project" value="InterPro"/>
</dbReference>
<keyword evidence="1" id="KW-0472">Membrane</keyword>
<dbReference type="InterPro" id="IPR013229">
    <property type="entry name" value="PEGA"/>
</dbReference>
<dbReference type="KEGG" id="mefw:F1737_02020"/>
<keyword evidence="1" id="KW-1133">Transmembrane helix</keyword>
<dbReference type="Pfam" id="PF08308">
    <property type="entry name" value="PEGA"/>
    <property type="match status" value="4"/>
</dbReference>
<dbReference type="PANTHER" id="PTHR36194">
    <property type="entry name" value="S-LAYER-LIKE PROTEIN"/>
    <property type="match status" value="1"/>
</dbReference>
<dbReference type="AlphaFoldDB" id="A0AA97FC77"/>
<organism evidence="3 4">
    <name type="scientific">Methanochimaera problematica</name>
    <dbReference type="NCBI Taxonomy" id="2609417"/>
    <lineage>
        <taxon>Archaea</taxon>
        <taxon>Methanobacteriati</taxon>
        <taxon>Methanobacteriota</taxon>
        <taxon>Stenosarchaea group</taxon>
        <taxon>Methanomicrobia</taxon>
        <taxon>Methanomicrobiales</taxon>
        <taxon>Methanomicrobiaceae</taxon>
        <taxon>Methanochimaera</taxon>
    </lineage>
</organism>
<evidence type="ECO:0000313" key="4">
    <source>
        <dbReference type="Proteomes" id="UP001301797"/>
    </source>
</evidence>
<protein>
    <submittedName>
        <fullName evidence="3">PEGA domain-containing protein</fullName>
    </submittedName>
</protein>
<dbReference type="Proteomes" id="UP001301797">
    <property type="component" value="Chromosome"/>
</dbReference>
<dbReference type="RefSeq" id="WP_317137117.1">
    <property type="nucleotide sequence ID" value="NZ_CP043875.1"/>
</dbReference>
<feature type="domain" description="PEGA" evidence="2">
    <location>
        <begin position="264"/>
        <end position="336"/>
    </location>
</feature>
<evidence type="ECO:0000313" key="3">
    <source>
        <dbReference type="EMBL" id="WOF15544.1"/>
    </source>
</evidence>
<dbReference type="EMBL" id="CP043875">
    <property type="protein sequence ID" value="WOF15544.1"/>
    <property type="molecule type" value="Genomic_DNA"/>
</dbReference>
<keyword evidence="4" id="KW-1185">Reference proteome</keyword>
<feature type="transmembrane region" description="Helical" evidence="1">
    <location>
        <begin position="419"/>
        <end position="437"/>
    </location>
</feature>
<evidence type="ECO:0000259" key="2">
    <source>
        <dbReference type="Pfam" id="PF08308"/>
    </source>
</evidence>
<sequence>MSFSKALSGGILLLAILAVTIAPGAAEQPLGNQIGWLTFHTNVDGATIYVNGNPVGTTVNQQFTYTVYLDGSPSSMPSTAYAAKSGYQTSNTVSVSIPGAGQTVDYYFTLNPSGPTTGSLYVDSSPTNAQVYVDGNYVGITPHSVRGLSTGKHNVEVIKSGYQNWASSASVVAGSQVNVFATLIPVNDHGTISIASSPSGATIYLDGNYKGLTPSTISGVTKGAHVVELNKAGYNEWSGQVNVYPGQTTRVSETLTAIPSPSKGSIYVSSTPGGAYIYLDGSYEGVTPYSGTYVIGNVPAGTHTISLKLSGYKDAATSVSVSGGGTATVSLPLTPVNPPAGTGTLDISSTPTGANVYINNEYKGITPFQLSLPAGEYSVSFRLTGYMDSTTTATVNSGGTSTVQGSLVPTTQPTQSGTIPFAAIAGLLIAGIGLAVFKSKRE</sequence>
<dbReference type="Gene3D" id="2.60.40.1120">
    <property type="entry name" value="Carboxypeptidase-like, regulatory domain"/>
    <property type="match status" value="1"/>
</dbReference>